<name>A0A975U6I7_9VIBR</name>
<accession>A0A975U6I7</accession>
<dbReference type="KEGG" id="vos:KNV97_03425"/>
<sequence>MSRFIVTTLTLVTGFFAVMFGLLLAIPLTLVAIITGKRIEKQLKRRPFNPAQNNANVIEGEFEEITDQQR</sequence>
<keyword evidence="1" id="KW-0812">Transmembrane</keyword>
<organism evidence="2 3">
    <name type="scientific">Vibrio ostreae</name>
    <dbReference type="NCBI Taxonomy" id="2841925"/>
    <lineage>
        <taxon>Bacteria</taxon>
        <taxon>Pseudomonadati</taxon>
        <taxon>Pseudomonadota</taxon>
        <taxon>Gammaproteobacteria</taxon>
        <taxon>Vibrionales</taxon>
        <taxon>Vibrionaceae</taxon>
        <taxon>Vibrio</taxon>
    </lineage>
</organism>
<dbReference type="Proteomes" id="UP000694232">
    <property type="component" value="Chromosome 2"/>
</dbReference>
<proteinExistence type="predicted"/>
<feature type="transmembrane region" description="Helical" evidence="1">
    <location>
        <begin position="12"/>
        <end position="36"/>
    </location>
</feature>
<evidence type="ECO:0000256" key="1">
    <source>
        <dbReference type="SAM" id="Phobius"/>
    </source>
</evidence>
<keyword evidence="1" id="KW-0472">Membrane</keyword>
<evidence type="ECO:0008006" key="4">
    <source>
        <dbReference type="Google" id="ProtNLM"/>
    </source>
</evidence>
<reference evidence="2" key="1">
    <citation type="submission" date="2021-06" db="EMBL/GenBank/DDBJ databases">
        <title>Vibrio nov. sp., novel gut bacterium isolated from Yellow Sea oyster.</title>
        <authorList>
            <person name="Muhammad N."/>
            <person name="Nguyen T.H."/>
            <person name="Lee Y.-J."/>
            <person name="Ko J."/>
            <person name="Kim S.-G."/>
        </authorList>
    </citation>
    <scope>NUCLEOTIDE SEQUENCE</scope>
    <source>
        <strain evidence="2">OG9-811</strain>
    </source>
</reference>
<keyword evidence="3" id="KW-1185">Reference proteome</keyword>
<protein>
    <recommendedName>
        <fullName evidence="4">Hydroxylamine reductase</fullName>
    </recommendedName>
</protein>
<keyword evidence="1" id="KW-1133">Transmembrane helix</keyword>
<evidence type="ECO:0000313" key="2">
    <source>
        <dbReference type="EMBL" id="QXO15486.1"/>
    </source>
</evidence>
<gene>
    <name evidence="2" type="ORF">KNV97_03425</name>
</gene>
<dbReference type="AlphaFoldDB" id="A0A975U6I7"/>
<dbReference type="EMBL" id="CP076642">
    <property type="protein sequence ID" value="QXO15486.1"/>
    <property type="molecule type" value="Genomic_DNA"/>
</dbReference>
<evidence type="ECO:0000313" key="3">
    <source>
        <dbReference type="Proteomes" id="UP000694232"/>
    </source>
</evidence>
<dbReference type="RefSeq" id="WP_218561522.1">
    <property type="nucleotide sequence ID" value="NZ_CP076642.1"/>
</dbReference>